<accession>I7J5T1</accession>
<dbReference type="GeneID" id="24423805"/>
<dbReference type="Proteomes" id="UP000002899">
    <property type="component" value="Chromosome II"/>
</dbReference>
<protein>
    <submittedName>
        <fullName evidence="1">Uncharacterized protein</fullName>
    </submittedName>
</protein>
<dbReference type="AlphaFoldDB" id="I7J5T1"/>
<evidence type="ECO:0000313" key="2">
    <source>
        <dbReference type="Proteomes" id="UP000002899"/>
    </source>
</evidence>
<dbReference type="RefSeq" id="XP_012647791.1">
    <property type="nucleotide sequence ID" value="XM_012792337.1"/>
</dbReference>
<evidence type="ECO:0000313" key="1">
    <source>
        <dbReference type="EMBL" id="CCF73182.1"/>
    </source>
</evidence>
<reference evidence="1 2" key="1">
    <citation type="journal article" date="2012" name="Nucleic Acids Res.">
        <title>Sequencing of the smallest Apicomplexan genome from the human pathogen Babesia microti.</title>
        <authorList>
            <person name="Cornillot E."/>
            <person name="Hadj-Kaddour K."/>
            <person name="Dassouli A."/>
            <person name="Noel B."/>
            <person name="Ranwez V."/>
            <person name="Vacherie B."/>
            <person name="Augagneur Y."/>
            <person name="Bres V."/>
            <person name="Duclos A."/>
            <person name="Randazzo S."/>
            <person name="Carcy B."/>
            <person name="Debierre-Grockiego F."/>
            <person name="Delbecq S."/>
            <person name="Moubri-Menage K."/>
            <person name="Shams-Eldin H."/>
            <person name="Usmani-Brown S."/>
            <person name="Bringaud F."/>
            <person name="Wincker P."/>
            <person name="Vivares C.P."/>
            <person name="Schwarz R.T."/>
            <person name="Schetters T.P."/>
            <person name="Krause P.J."/>
            <person name="Gorenflot A."/>
            <person name="Berry V."/>
            <person name="Barbe V."/>
            <person name="Ben Mamoun C."/>
        </authorList>
    </citation>
    <scope>NUCLEOTIDE SEQUENCE [LARGE SCALE GENOMIC DNA]</scope>
    <source>
        <strain evidence="1 2">RI</strain>
    </source>
</reference>
<reference evidence="1 2" key="2">
    <citation type="journal article" date="2013" name="PLoS ONE">
        <title>Whole genome mapping and re-organization of the nuclear and mitochondrial genomes of Babesia microti isolates.</title>
        <authorList>
            <person name="Cornillot E."/>
            <person name="Dassouli A."/>
            <person name="Garg A."/>
            <person name="Pachikara N."/>
            <person name="Randazzo S."/>
            <person name="Depoix D."/>
            <person name="Carcy B."/>
            <person name="Delbecq S."/>
            <person name="Frutos R."/>
            <person name="Silva J.C."/>
            <person name="Sutton R."/>
            <person name="Krause P.J."/>
            <person name="Mamoun C.B."/>
        </authorList>
    </citation>
    <scope>NUCLEOTIDE SEQUENCE [LARGE SCALE GENOMIC DNA]</scope>
    <source>
        <strain evidence="1 2">RI</strain>
    </source>
</reference>
<dbReference type="KEGG" id="bmic:BMR1_02g00080"/>
<organism evidence="1 2">
    <name type="scientific">Babesia microti (strain RI)</name>
    <dbReference type="NCBI Taxonomy" id="1133968"/>
    <lineage>
        <taxon>Eukaryota</taxon>
        <taxon>Sar</taxon>
        <taxon>Alveolata</taxon>
        <taxon>Apicomplexa</taxon>
        <taxon>Aconoidasida</taxon>
        <taxon>Piroplasmida</taxon>
        <taxon>Babesiidae</taxon>
        <taxon>Babesia</taxon>
    </lineage>
</organism>
<dbReference type="VEuPathDB" id="PiroplasmaDB:BMR1_02g00080"/>
<name>I7J5T1_BABMR</name>
<proteinExistence type="predicted"/>
<keyword evidence="2" id="KW-1185">Reference proteome</keyword>
<reference evidence="1 2" key="3">
    <citation type="journal article" date="2016" name="Sci. Rep.">
        <title>Genome-wide diversity and gene expression profiling of Babesia microti isolates identify polymorphic genes that mediate host-pathogen interactions.</title>
        <authorList>
            <person name="Silva J.C."/>
            <person name="Cornillot E."/>
            <person name="McCracken C."/>
            <person name="Usmani-Brown S."/>
            <person name="Dwivedi A."/>
            <person name="Ifeonu O.O."/>
            <person name="Crabtree J."/>
            <person name="Gotia H.T."/>
            <person name="Virji A.Z."/>
            <person name="Reynes C."/>
            <person name="Colinge J."/>
            <person name="Kumar V."/>
            <person name="Lawres L."/>
            <person name="Pazzi J.E."/>
            <person name="Pablo J.V."/>
            <person name="Hung C."/>
            <person name="Brancato J."/>
            <person name="Kumari P."/>
            <person name="Orvis J."/>
            <person name="Tretina K."/>
            <person name="Chibucos M."/>
            <person name="Ott S."/>
            <person name="Sadzewicz L."/>
            <person name="Sengamalay N."/>
            <person name="Shetty A.C."/>
            <person name="Su Q."/>
            <person name="Tallon L."/>
            <person name="Fraser C.M."/>
            <person name="Frutos R."/>
            <person name="Molina D.M."/>
            <person name="Krause P.J."/>
            <person name="Ben Mamoun C."/>
        </authorList>
    </citation>
    <scope>NUCLEOTIDE SEQUENCE [LARGE SCALE GENOMIC DNA]</scope>
    <source>
        <strain evidence="1 2">RI</strain>
    </source>
</reference>
<dbReference type="EMBL" id="FO082872">
    <property type="protein sequence ID" value="CCF73182.1"/>
    <property type="molecule type" value="Genomic_DNA"/>
</dbReference>
<sequence>MDSFSKEAFGFFGSTNGGNSVHSIPQTKLVSDSLELYKSILSNCVESCSQAKLISMIRLLRNIHSSYQAYFLDILTMENDNYEHMTYIMEENCERQEKYYESLIDSSKCLDVFKSYHNSKIKKLLGYTYGAQIARQSNGYITEILREWNRNKLIISGLTGCVDNYCPVLTIGFQGKMDSKMSNWARVVTSKVKGFFQPIIRETLDSFVIFYRTSETREVSSELTVTYPGDLNVNGCQIEYVVPQISNPVYASILQASKDFIFAHSNDLVNCVRETIIKLYKVMQEIEQWMLNYPPWPKTCDGNTLRGLVNISRRSIICSMLVSVQIDACSALREGLGRSVKSVIVEPSHNVYMQNTQQLCAKLQNAIMAQLSNGDKLVDVVSQATEHCKLA</sequence>